<sequence length="264" mass="27806">MARAIRAEFRKAFGLRSTSVAIGIAAFGTLALAIVNSTTYRNMVDRGIADEFLADGWDLRDAGFEFVPIVIGLIVCGVTVMSSEFTRSSNEVGGGRQLTTSLLATPRRWMPVLAKTVVVSIIGLSVCAVVLPLSVALGQLILGKHGYSFAESAAYIGWGWVGLPLFAVFTSLIGLAVTTLLRSGTVALIVLIVNSSVVPFSFLVNLVAPAVAAWLPDAAGTQMLPGAMKLSEFTLEPVTGGLVMAVWTVTLLAVAAMRFAKRDA</sequence>
<accession>A0A7X5TS36</accession>
<organism evidence="2 3">
    <name type="scientific">Lysinibacter cavernae</name>
    <dbReference type="NCBI Taxonomy" id="1640652"/>
    <lineage>
        <taxon>Bacteria</taxon>
        <taxon>Bacillati</taxon>
        <taxon>Actinomycetota</taxon>
        <taxon>Actinomycetes</taxon>
        <taxon>Micrococcales</taxon>
        <taxon>Microbacteriaceae</taxon>
        <taxon>Lysinibacter</taxon>
    </lineage>
</organism>
<feature type="transmembrane region" description="Helical" evidence="1">
    <location>
        <begin position="154"/>
        <end position="181"/>
    </location>
</feature>
<keyword evidence="1" id="KW-1133">Transmembrane helix</keyword>
<name>A0A7X5TS36_9MICO</name>
<keyword evidence="1" id="KW-0812">Transmembrane</keyword>
<keyword evidence="3" id="KW-1185">Reference proteome</keyword>
<feature type="transmembrane region" description="Helical" evidence="1">
    <location>
        <begin position="117"/>
        <end position="142"/>
    </location>
</feature>
<keyword evidence="1" id="KW-0472">Membrane</keyword>
<feature type="transmembrane region" description="Helical" evidence="1">
    <location>
        <begin position="62"/>
        <end position="81"/>
    </location>
</feature>
<dbReference type="RefSeq" id="WP_167147012.1">
    <property type="nucleotide sequence ID" value="NZ_JAAMOX010000001.1"/>
</dbReference>
<dbReference type="EMBL" id="JAAMOX010000001">
    <property type="protein sequence ID" value="NIH52450.1"/>
    <property type="molecule type" value="Genomic_DNA"/>
</dbReference>
<gene>
    <name evidence="2" type="ORF">FHX76_000318</name>
</gene>
<feature type="transmembrane region" description="Helical" evidence="1">
    <location>
        <begin position="238"/>
        <end position="260"/>
    </location>
</feature>
<evidence type="ECO:0000313" key="3">
    <source>
        <dbReference type="Proteomes" id="UP000541033"/>
    </source>
</evidence>
<evidence type="ECO:0000256" key="1">
    <source>
        <dbReference type="SAM" id="Phobius"/>
    </source>
</evidence>
<feature type="transmembrane region" description="Helical" evidence="1">
    <location>
        <begin position="12"/>
        <end position="35"/>
    </location>
</feature>
<evidence type="ECO:0000313" key="2">
    <source>
        <dbReference type="EMBL" id="NIH52450.1"/>
    </source>
</evidence>
<feature type="transmembrane region" description="Helical" evidence="1">
    <location>
        <begin position="188"/>
        <end position="215"/>
    </location>
</feature>
<reference evidence="2 3" key="1">
    <citation type="submission" date="2020-02" db="EMBL/GenBank/DDBJ databases">
        <title>Sequencing the genomes of 1000 actinobacteria strains.</title>
        <authorList>
            <person name="Klenk H.-P."/>
        </authorList>
    </citation>
    <scope>NUCLEOTIDE SEQUENCE [LARGE SCALE GENOMIC DNA]</scope>
    <source>
        <strain evidence="2 3">DSM 27960</strain>
    </source>
</reference>
<proteinExistence type="predicted"/>
<protein>
    <submittedName>
        <fullName evidence="2">Uncharacterized protein</fullName>
    </submittedName>
</protein>
<dbReference type="Proteomes" id="UP000541033">
    <property type="component" value="Unassembled WGS sequence"/>
</dbReference>
<comment type="caution">
    <text evidence="2">The sequence shown here is derived from an EMBL/GenBank/DDBJ whole genome shotgun (WGS) entry which is preliminary data.</text>
</comment>
<dbReference type="AlphaFoldDB" id="A0A7X5TS36"/>